<accession>A0ABP6I853</accession>
<gene>
    <name evidence="1" type="ORF">GCM10010517_12890</name>
</gene>
<comment type="caution">
    <text evidence="1">The sequence shown here is derived from an EMBL/GenBank/DDBJ whole genome shotgun (WGS) entry which is preliminary data.</text>
</comment>
<name>A0ABP6I853_9ACTN</name>
<evidence type="ECO:0000313" key="1">
    <source>
        <dbReference type="EMBL" id="GAA2854810.1"/>
    </source>
</evidence>
<protein>
    <submittedName>
        <fullName evidence="1">Uncharacterized protein</fullName>
    </submittedName>
</protein>
<dbReference type="Proteomes" id="UP001500831">
    <property type="component" value="Unassembled WGS sequence"/>
</dbReference>
<reference evidence="2" key="1">
    <citation type="journal article" date="2019" name="Int. J. Syst. Evol. Microbiol.">
        <title>The Global Catalogue of Microorganisms (GCM) 10K type strain sequencing project: providing services to taxonomists for standard genome sequencing and annotation.</title>
        <authorList>
            <consortium name="The Broad Institute Genomics Platform"/>
            <consortium name="The Broad Institute Genome Sequencing Center for Infectious Disease"/>
            <person name="Wu L."/>
            <person name="Ma J."/>
        </authorList>
    </citation>
    <scope>NUCLEOTIDE SEQUENCE [LARGE SCALE GENOMIC DNA]</scope>
    <source>
        <strain evidence="2">JCM 6242</strain>
    </source>
</reference>
<sequence>MNAKPRTEIGDIAPVGMELDESALSSISGGQEPVMVTAEYFDPPGVCYGD</sequence>
<dbReference type="EMBL" id="BAAAVI010000006">
    <property type="protein sequence ID" value="GAA2854810.1"/>
    <property type="molecule type" value="Genomic_DNA"/>
</dbReference>
<keyword evidence="2" id="KW-1185">Reference proteome</keyword>
<proteinExistence type="predicted"/>
<organism evidence="1 2">
    <name type="scientific">Streptosporangium fragile</name>
    <dbReference type="NCBI Taxonomy" id="46186"/>
    <lineage>
        <taxon>Bacteria</taxon>
        <taxon>Bacillati</taxon>
        <taxon>Actinomycetota</taxon>
        <taxon>Actinomycetes</taxon>
        <taxon>Streptosporangiales</taxon>
        <taxon>Streptosporangiaceae</taxon>
        <taxon>Streptosporangium</taxon>
    </lineage>
</organism>
<evidence type="ECO:0000313" key="2">
    <source>
        <dbReference type="Proteomes" id="UP001500831"/>
    </source>
</evidence>
<dbReference type="RefSeq" id="WP_344968774.1">
    <property type="nucleotide sequence ID" value="NZ_BAAAVI010000006.1"/>
</dbReference>